<keyword evidence="7" id="KW-0677">Repeat</keyword>
<dbReference type="Gene3D" id="3.80.10.10">
    <property type="entry name" value="Ribonuclease Inhibitor"/>
    <property type="match status" value="5"/>
</dbReference>
<keyword evidence="4" id="KW-0433">Leucine-rich repeat</keyword>
<name>A0A8D2J9E8_VARKO</name>
<dbReference type="AlphaFoldDB" id="A0A8D2J9E8"/>
<dbReference type="Pfam" id="PF13855">
    <property type="entry name" value="LRR_8"/>
    <property type="match status" value="4"/>
</dbReference>
<dbReference type="Proteomes" id="UP000694545">
    <property type="component" value="Unplaced"/>
</dbReference>
<dbReference type="SUPFAM" id="SSF52200">
    <property type="entry name" value="Toll/Interleukin receptor TIR domain"/>
    <property type="match status" value="1"/>
</dbReference>
<evidence type="ECO:0000256" key="11">
    <source>
        <dbReference type="ARBA" id="ARBA00023170"/>
    </source>
</evidence>
<dbReference type="GO" id="GO:0045087">
    <property type="term" value="P:innate immune response"/>
    <property type="evidence" value="ECO:0007669"/>
    <property type="project" value="UniProtKB-KW"/>
</dbReference>
<evidence type="ECO:0000256" key="2">
    <source>
        <dbReference type="ARBA" id="ARBA00009634"/>
    </source>
</evidence>
<dbReference type="Gene3D" id="3.40.50.10140">
    <property type="entry name" value="Toll/interleukin-1 receptor homology (TIR) domain"/>
    <property type="match status" value="1"/>
</dbReference>
<protein>
    <recommendedName>
        <fullName evidence="15">TIR domain-containing protein</fullName>
    </recommendedName>
</protein>
<evidence type="ECO:0000256" key="1">
    <source>
        <dbReference type="ARBA" id="ARBA00004479"/>
    </source>
</evidence>
<dbReference type="SMART" id="SM00369">
    <property type="entry name" value="LRR_TYP"/>
    <property type="match status" value="18"/>
</dbReference>
<dbReference type="PROSITE" id="PS51450">
    <property type="entry name" value="LRR"/>
    <property type="match status" value="5"/>
</dbReference>
<evidence type="ECO:0000256" key="14">
    <source>
        <dbReference type="SAM" id="Phobius"/>
    </source>
</evidence>
<dbReference type="FunFam" id="3.80.10.10:FF:001164">
    <property type="entry name" value="GH01279p"/>
    <property type="match status" value="1"/>
</dbReference>
<keyword evidence="13" id="KW-0395">Inflammatory response</keyword>
<keyword evidence="3" id="KW-0399">Innate immunity</keyword>
<dbReference type="InterPro" id="IPR003591">
    <property type="entry name" value="Leu-rich_rpt_typical-subtyp"/>
</dbReference>
<dbReference type="GO" id="GO:0038023">
    <property type="term" value="F:signaling receptor activity"/>
    <property type="evidence" value="ECO:0007669"/>
    <property type="project" value="TreeGrafter"/>
</dbReference>
<evidence type="ECO:0000256" key="3">
    <source>
        <dbReference type="ARBA" id="ARBA00022588"/>
    </source>
</evidence>
<dbReference type="Pfam" id="PF01582">
    <property type="entry name" value="TIR"/>
    <property type="match status" value="1"/>
</dbReference>
<comment type="similarity">
    <text evidence="2">Belongs to the Toll-like receptor family.</text>
</comment>
<dbReference type="GO" id="GO:0002224">
    <property type="term" value="P:toll-like receptor signaling pathway"/>
    <property type="evidence" value="ECO:0007669"/>
    <property type="project" value="TreeGrafter"/>
</dbReference>
<dbReference type="GO" id="GO:0005886">
    <property type="term" value="C:plasma membrane"/>
    <property type="evidence" value="ECO:0007669"/>
    <property type="project" value="TreeGrafter"/>
</dbReference>
<evidence type="ECO:0000256" key="6">
    <source>
        <dbReference type="ARBA" id="ARBA00022729"/>
    </source>
</evidence>
<dbReference type="SMART" id="SM00255">
    <property type="entry name" value="TIR"/>
    <property type="match status" value="1"/>
</dbReference>
<sequence>NDCSTPVHSGDSFMGLILRLLYRGLPHLLLAFVLINAPEAAGYGFRNCIQSMWNPQYFKCMQRFLKSISSAVDDLPSYAGILNVSHNSIRFLPYRSFYHLPNLSVLKLSYNKMWMIEDGAFENLTALETLDLSCNGLEVLSGAVFQGLANLSNLLLHNNHLRTIHQDTFSPLQHLGNLELQFNDLRSFQRIAQSIQNLTELRRLNLCNNNFTSLESEAQLPLSLSTLLLCNNSLYQVETKGPEFLWNIQQLDLSFNKISNVSSFARVSFRNLSRLKLLGNNIDVFQLLNISGLQSHSLDYSGLHLNKFAQLTRLCLHLSKSNLPMNLFLQSNNLRNLSRNTFLTCPPILLLDLSKNRLRSVGCVREMLNATVQNKLRTLVVEHNLLNRLRSCSKGSFLKELRTISFRFNRIIYVSSFAFQFAPNLKILHLNINNIAFLHRQALKGLKQLIELRLDNNLLTDLYEGSFEDLSSLQTLNLRNNHVSVLFHGIFRNLGNLCILDLGGNNIRRLTSVSFEGLKNLSKLYLDRNRIEYITNSFFQPVEKTLKVLDLMSNKIHYISMTQHNPTPFMNLHLVYDLKLQAQQPYGLKIIPPKFFKGLTSLRNLYLSENKILSIAPDVFDDLGQLEYLSLVDSSNGMGNLPPGIFKNLRNLKSLNLENAGLHTLTLEVFGNLTKLRNLQLGKNELQTFNSSVIEKLPALRYLDLRKCPLSCTCDNIWFQKWLNNSQVQVVYLYNYTCNSGQHSSYVYSFDTHVCFQDIGLYLFSITFPVLLLHMLLPVLYHRTYWQLKYHLYILRAWVNSHWRRGEDEDYQFDAFVSYNSRDESWVLEQLVPSLEKGEGPIFRLCLHHRDFQPGKYIIDNIINSIHNSRHTICIISRSYLQSEWCSMEIQLASYRLFDELKDVLIPVFIETIPERELSAYHQMRKVMLKKTYITWPPEPEAQKLFWAKLRMALKAGNSEEEIKGASASRIFEKTQLR</sequence>
<dbReference type="InterPro" id="IPR001611">
    <property type="entry name" value="Leu-rich_rpt"/>
</dbReference>
<dbReference type="InterPro" id="IPR035897">
    <property type="entry name" value="Toll_tir_struct_dom_sf"/>
</dbReference>
<evidence type="ECO:0000313" key="17">
    <source>
        <dbReference type="Proteomes" id="UP000694545"/>
    </source>
</evidence>
<keyword evidence="12" id="KW-0325">Glycoprotein</keyword>
<keyword evidence="5 14" id="KW-0812">Transmembrane</keyword>
<keyword evidence="6" id="KW-0732">Signal</keyword>
<dbReference type="SUPFAM" id="SSF52058">
    <property type="entry name" value="L domain-like"/>
    <property type="match status" value="2"/>
</dbReference>
<dbReference type="PANTHER" id="PTHR24365:SF545">
    <property type="entry name" value="TOLL-LIKE RECEPTOR 12"/>
    <property type="match status" value="1"/>
</dbReference>
<organism evidence="16 17">
    <name type="scientific">Varanus komodoensis</name>
    <name type="common">Komodo dragon</name>
    <dbReference type="NCBI Taxonomy" id="61221"/>
    <lineage>
        <taxon>Eukaryota</taxon>
        <taxon>Metazoa</taxon>
        <taxon>Chordata</taxon>
        <taxon>Craniata</taxon>
        <taxon>Vertebrata</taxon>
        <taxon>Euteleostomi</taxon>
        <taxon>Lepidosauria</taxon>
        <taxon>Squamata</taxon>
        <taxon>Bifurcata</taxon>
        <taxon>Unidentata</taxon>
        <taxon>Episquamata</taxon>
        <taxon>Toxicofera</taxon>
        <taxon>Anguimorpha</taxon>
        <taxon>Paleoanguimorpha</taxon>
        <taxon>Varanoidea</taxon>
        <taxon>Varanidae</taxon>
        <taxon>Varanus</taxon>
    </lineage>
</organism>
<reference evidence="16" key="2">
    <citation type="submission" date="2025-09" db="UniProtKB">
        <authorList>
            <consortium name="Ensembl"/>
        </authorList>
    </citation>
    <scope>IDENTIFICATION</scope>
</reference>
<evidence type="ECO:0000313" key="16">
    <source>
        <dbReference type="Ensembl" id="ENSVKKP00000009554.1"/>
    </source>
</evidence>
<evidence type="ECO:0000256" key="5">
    <source>
        <dbReference type="ARBA" id="ARBA00022692"/>
    </source>
</evidence>
<dbReference type="InterPro" id="IPR032675">
    <property type="entry name" value="LRR_dom_sf"/>
</dbReference>
<evidence type="ECO:0000256" key="12">
    <source>
        <dbReference type="ARBA" id="ARBA00023180"/>
    </source>
</evidence>
<evidence type="ECO:0000256" key="10">
    <source>
        <dbReference type="ARBA" id="ARBA00023136"/>
    </source>
</evidence>
<evidence type="ECO:0000259" key="15">
    <source>
        <dbReference type="PROSITE" id="PS50104"/>
    </source>
</evidence>
<evidence type="ECO:0000256" key="4">
    <source>
        <dbReference type="ARBA" id="ARBA00022614"/>
    </source>
</evidence>
<dbReference type="PROSITE" id="PS50104">
    <property type="entry name" value="TIR"/>
    <property type="match status" value="1"/>
</dbReference>
<accession>A0A8D2J9E8</accession>
<reference evidence="16" key="1">
    <citation type="submission" date="2025-08" db="UniProtKB">
        <authorList>
            <consortium name="Ensembl"/>
        </authorList>
    </citation>
    <scope>IDENTIFICATION</scope>
</reference>
<evidence type="ECO:0000256" key="9">
    <source>
        <dbReference type="ARBA" id="ARBA00022989"/>
    </source>
</evidence>
<feature type="domain" description="TIR" evidence="15">
    <location>
        <begin position="811"/>
        <end position="954"/>
    </location>
</feature>
<keyword evidence="17" id="KW-1185">Reference proteome</keyword>
<dbReference type="SMART" id="SM00365">
    <property type="entry name" value="LRR_SD22"/>
    <property type="match status" value="9"/>
</dbReference>
<dbReference type="InterPro" id="IPR000157">
    <property type="entry name" value="TIR_dom"/>
</dbReference>
<evidence type="ECO:0000256" key="7">
    <source>
        <dbReference type="ARBA" id="ARBA00022737"/>
    </source>
</evidence>
<keyword evidence="9 14" id="KW-1133">Transmembrane helix</keyword>
<dbReference type="GO" id="GO:0006954">
    <property type="term" value="P:inflammatory response"/>
    <property type="evidence" value="ECO:0007669"/>
    <property type="project" value="UniProtKB-KW"/>
</dbReference>
<keyword evidence="8" id="KW-0391">Immunity</keyword>
<proteinExistence type="inferred from homology"/>
<dbReference type="OMA" id="TLDNCCV"/>
<dbReference type="Ensembl" id="ENSVKKT00000009792.1">
    <property type="protein sequence ID" value="ENSVKKP00000009554.1"/>
    <property type="gene ID" value="ENSVKKG00000006748.1"/>
</dbReference>
<gene>
    <name evidence="16" type="primary">LOC123025880</name>
</gene>
<dbReference type="PANTHER" id="PTHR24365">
    <property type="entry name" value="TOLL-LIKE RECEPTOR"/>
    <property type="match status" value="1"/>
</dbReference>
<dbReference type="FunFam" id="3.80.10.10:FF:000881">
    <property type="entry name" value="Toll-like receptor 21"/>
    <property type="match status" value="1"/>
</dbReference>
<keyword evidence="10 14" id="KW-0472">Membrane</keyword>
<dbReference type="FunFam" id="3.40.50.10140:FF:000001">
    <property type="entry name" value="Toll-like receptor 2"/>
    <property type="match status" value="1"/>
</dbReference>
<evidence type="ECO:0000256" key="13">
    <source>
        <dbReference type="ARBA" id="ARBA00023198"/>
    </source>
</evidence>
<comment type="subcellular location">
    <subcellularLocation>
        <location evidence="1">Membrane</location>
        <topology evidence="1">Single-pass type I membrane protein</topology>
    </subcellularLocation>
</comment>
<feature type="transmembrane region" description="Helical" evidence="14">
    <location>
        <begin position="759"/>
        <end position="781"/>
    </location>
</feature>
<keyword evidence="11" id="KW-0675">Receptor</keyword>
<evidence type="ECO:0000256" key="8">
    <source>
        <dbReference type="ARBA" id="ARBA00022859"/>
    </source>
</evidence>